<evidence type="ECO:0000256" key="6">
    <source>
        <dbReference type="ARBA" id="ARBA00023302"/>
    </source>
</evidence>
<evidence type="ECO:0000256" key="1">
    <source>
        <dbReference type="ARBA" id="ARBA00007831"/>
    </source>
</evidence>
<dbReference type="InterPro" id="IPR018502">
    <property type="entry name" value="Annexin_repeat"/>
</dbReference>
<evidence type="ECO:0000256" key="4">
    <source>
        <dbReference type="ARBA" id="ARBA00022837"/>
    </source>
</evidence>
<dbReference type="InterPro" id="IPR037104">
    <property type="entry name" value="Annexin_sf"/>
</dbReference>
<evidence type="ECO:0000313" key="10">
    <source>
        <dbReference type="Proteomes" id="UP000694556"/>
    </source>
</evidence>
<dbReference type="InterPro" id="IPR018252">
    <property type="entry name" value="Annexin_repeat_CS"/>
</dbReference>
<dbReference type="PROSITE" id="PS51897">
    <property type="entry name" value="ANNEXIN_2"/>
    <property type="match status" value="4"/>
</dbReference>
<dbReference type="FunFam" id="1.10.220.10:FF:000005">
    <property type="entry name" value="Annexin"/>
    <property type="match status" value="1"/>
</dbReference>
<reference evidence="9" key="2">
    <citation type="submission" date="2025-08" db="UniProtKB">
        <authorList>
            <consortium name="Ensembl"/>
        </authorList>
    </citation>
    <scope>IDENTIFICATION</scope>
</reference>
<comment type="domain">
    <text evidence="7">A pair of annexin repeats may form one binding site for calcium and phospholipid.</text>
</comment>
<keyword evidence="3 7" id="KW-0677">Repeat</keyword>
<dbReference type="InterPro" id="IPR009166">
    <property type="entry name" value="ANX13"/>
</dbReference>
<proteinExistence type="inferred from homology"/>
<dbReference type="SMART" id="SM00335">
    <property type="entry name" value="ANX"/>
    <property type="match status" value="4"/>
</dbReference>
<dbReference type="GO" id="GO:0055074">
    <property type="term" value="P:calcium ion homeostasis"/>
    <property type="evidence" value="ECO:0007669"/>
    <property type="project" value="UniProtKB-ARBA"/>
</dbReference>
<comment type="similarity">
    <text evidence="1 7">Belongs to the annexin family.</text>
</comment>
<keyword evidence="2" id="KW-0597">Phosphoprotein</keyword>
<dbReference type="GO" id="GO:0005737">
    <property type="term" value="C:cytoplasm"/>
    <property type="evidence" value="ECO:0007669"/>
    <property type="project" value="TreeGrafter"/>
</dbReference>
<dbReference type="GO" id="GO:0048513">
    <property type="term" value="P:animal organ development"/>
    <property type="evidence" value="ECO:0007669"/>
    <property type="project" value="UniProtKB-ARBA"/>
</dbReference>
<dbReference type="GO" id="GO:0005509">
    <property type="term" value="F:calcium ion binding"/>
    <property type="evidence" value="ECO:0007669"/>
    <property type="project" value="InterPro"/>
</dbReference>
<dbReference type="GO" id="GO:0030154">
    <property type="term" value="P:cell differentiation"/>
    <property type="evidence" value="ECO:0007669"/>
    <property type="project" value="UniProtKB-ARBA"/>
</dbReference>
<dbReference type="GO" id="GO:0005634">
    <property type="term" value="C:nucleus"/>
    <property type="evidence" value="ECO:0007669"/>
    <property type="project" value="TreeGrafter"/>
</dbReference>
<reference evidence="9" key="1">
    <citation type="submission" date="2018-09" db="EMBL/GenBank/DDBJ databases">
        <title>Common duck and Muscovy duck high density SNP chip.</title>
        <authorList>
            <person name="Vignal A."/>
            <person name="Thebault N."/>
            <person name="Warren W.C."/>
        </authorList>
    </citation>
    <scope>NUCLEOTIDE SEQUENCE [LARGE SCALE GENOMIC DNA]</scope>
</reference>
<keyword evidence="4 7" id="KW-0106">Calcium</keyword>
<dbReference type="AlphaFoldDB" id="A0A8C3B6B3"/>
<dbReference type="GO" id="GO:0001786">
    <property type="term" value="F:phosphatidylserine binding"/>
    <property type="evidence" value="ECO:0007669"/>
    <property type="project" value="TreeGrafter"/>
</dbReference>
<dbReference type="Pfam" id="PF00191">
    <property type="entry name" value="Annexin"/>
    <property type="match status" value="4"/>
</dbReference>
<evidence type="ECO:0000313" key="9">
    <source>
        <dbReference type="Ensembl" id="ENSCMMP00000000653.1"/>
    </source>
</evidence>
<dbReference type="GO" id="GO:0005544">
    <property type="term" value="F:calcium-dependent phospholipid binding"/>
    <property type="evidence" value="ECO:0007669"/>
    <property type="project" value="UniProtKB-KW"/>
</dbReference>
<dbReference type="GO" id="GO:0005262">
    <property type="term" value="F:calcium channel activity"/>
    <property type="evidence" value="ECO:0007669"/>
    <property type="project" value="UniProtKB-ARBA"/>
</dbReference>
<name>A0A8C3B6B3_CAIMO</name>
<keyword evidence="6 7" id="KW-0111">Calcium/phospholipid-binding</keyword>
<protein>
    <recommendedName>
        <fullName evidence="7">Annexin</fullName>
    </recommendedName>
</protein>
<dbReference type="Proteomes" id="UP000694556">
    <property type="component" value="Chromosome 2"/>
</dbReference>
<dbReference type="GO" id="GO:0009888">
    <property type="term" value="P:tissue development"/>
    <property type="evidence" value="ECO:0007669"/>
    <property type="project" value="UniProtKB-ARBA"/>
</dbReference>
<dbReference type="GO" id="GO:0005886">
    <property type="term" value="C:plasma membrane"/>
    <property type="evidence" value="ECO:0007669"/>
    <property type="project" value="TreeGrafter"/>
</dbReference>
<evidence type="ECO:0000256" key="2">
    <source>
        <dbReference type="ARBA" id="ARBA00022553"/>
    </source>
</evidence>
<keyword evidence="10" id="KW-1185">Reference proteome</keyword>
<dbReference type="GO" id="GO:0012506">
    <property type="term" value="C:vesicle membrane"/>
    <property type="evidence" value="ECO:0007669"/>
    <property type="project" value="TreeGrafter"/>
</dbReference>
<dbReference type="PANTHER" id="PTHR10502:SF175">
    <property type="entry name" value="ANNEXIN A13"/>
    <property type="match status" value="1"/>
</dbReference>
<dbReference type="PRINTS" id="PR00196">
    <property type="entry name" value="ANNEXIN"/>
</dbReference>
<dbReference type="Ensembl" id="ENSCMMT00000000747.1">
    <property type="protein sequence ID" value="ENSCMMP00000000653.1"/>
    <property type="gene ID" value="ENSCMMG00000000454.1"/>
</dbReference>
<dbReference type="FunFam" id="1.10.220.10:FF:000003">
    <property type="entry name" value="Annexin"/>
    <property type="match status" value="1"/>
</dbReference>
<dbReference type="SUPFAM" id="SSF47874">
    <property type="entry name" value="Annexin"/>
    <property type="match status" value="1"/>
</dbReference>
<evidence type="ECO:0000256" key="5">
    <source>
        <dbReference type="ARBA" id="ARBA00023216"/>
    </source>
</evidence>
<dbReference type="FunFam" id="1.10.220.10:FF:000002">
    <property type="entry name" value="Annexin"/>
    <property type="match status" value="1"/>
</dbReference>
<dbReference type="GO" id="GO:0034704">
    <property type="term" value="C:calcium channel complex"/>
    <property type="evidence" value="ECO:0007669"/>
    <property type="project" value="UniProtKB-ARBA"/>
</dbReference>
<organism evidence="9 10">
    <name type="scientific">Cairina moschata</name>
    <name type="common">Muscovy duck</name>
    <dbReference type="NCBI Taxonomy" id="8855"/>
    <lineage>
        <taxon>Eukaryota</taxon>
        <taxon>Metazoa</taxon>
        <taxon>Chordata</taxon>
        <taxon>Craniata</taxon>
        <taxon>Vertebrata</taxon>
        <taxon>Euteleostomi</taxon>
        <taxon>Archelosauria</taxon>
        <taxon>Archosauria</taxon>
        <taxon>Dinosauria</taxon>
        <taxon>Saurischia</taxon>
        <taxon>Theropoda</taxon>
        <taxon>Coelurosauria</taxon>
        <taxon>Aves</taxon>
        <taxon>Neognathae</taxon>
        <taxon>Galloanserae</taxon>
        <taxon>Anseriformes</taxon>
        <taxon>Anatidae</taxon>
        <taxon>Anatinae</taxon>
        <taxon>Cairina</taxon>
    </lineage>
</organism>
<dbReference type="PROSITE" id="PS00223">
    <property type="entry name" value="ANNEXIN_1"/>
    <property type="match status" value="2"/>
</dbReference>
<evidence type="ECO:0000256" key="7">
    <source>
        <dbReference type="RuleBase" id="RU003540"/>
    </source>
</evidence>
<dbReference type="FunFam" id="1.10.220.10:FF:000001">
    <property type="entry name" value="Annexin"/>
    <property type="match status" value="1"/>
</dbReference>
<feature type="region of interest" description="Disordered" evidence="8">
    <location>
        <begin position="1"/>
        <end position="44"/>
    </location>
</feature>
<evidence type="ECO:0000256" key="3">
    <source>
        <dbReference type="ARBA" id="ARBA00022737"/>
    </source>
</evidence>
<keyword evidence="5 7" id="KW-0041">Annexin</keyword>
<dbReference type="PRINTS" id="PR01811">
    <property type="entry name" value="ANNEXINXIII"/>
</dbReference>
<reference evidence="9" key="3">
    <citation type="submission" date="2025-09" db="UniProtKB">
        <authorList>
            <consortium name="Ensembl"/>
        </authorList>
    </citation>
    <scope>IDENTIFICATION</scope>
</reference>
<dbReference type="Gene3D" id="1.10.220.10">
    <property type="entry name" value="Annexin"/>
    <property type="match status" value="4"/>
</dbReference>
<dbReference type="InterPro" id="IPR001464">
    <property type="entry name" value="Annexin"/>
</dbReference>
<evidence type="ECO:0000256" key="8">
    <source>
        <dbReference type="SAM" id="MobiDB-lite"/>
    </source>
</evidence>
<sequence length="382" mass="42458">MGSSHSKSYNLPDDVRKPTVGTTNLSADKPSTEKRHHHHGFDADRDAKKIHSACKGAGTDEKKIIEVLSSRTAEQRQQIKQKYNALYGKPGYLGEQQQSRRYHCPHLLLGPAAALVPASGDCVFICDCDMAEVLKGDLSGNFEKAVLALLDLPCEYEARELRKAMKGAGTDESLLIEILCTRNNKEIINIKEAYKRLFDRDLESDVKSDTSGSLRKVLVTVLEATRDESQQVNTELAEQDATDLYKAGEGRWGTEELAFNVVLAKRSYSQLRATFQAYEKVCGKDIEESIKSETSGDLEKAYLTLVSCAKDCPGYFATLLHKSMKGAGTDEETLIRVLVTRAETDLPEIKGKFQQLYKKSLTEAVRSDTSGDFRKLLLAILH</sequence>
<accession>A0A8C3B6B3</accession>
<dbReference type="PANTHER" id="PTHR10502">
    <property type="entry name" value="ANNEXIN"/>
    <property type="match status" value="1"/>
</dbReference>